<evidence type="ECO:0000256" key="6">
    <source>
        <dbReference type="ARBA" id="ARBA00022806"/>
    </source>
</evidence>
<dbReference type="Pfam" id="PF19833">
    <property type="entry name" value="RecG_dom3_C"/>
    <property type="match status" value="1"/>
</dbReference>
<dbReference type="InterPro" id="IPR014001">
    <property type="entry name" value="Helicase_ATP-bd"/>
</dbReference>
<feature type="domain" description="Helicase C-terminal" evidence="17">
    <location>
        <begin position="466"/>
        <end position="625"/>
    </location>
</feature>
<keyword evidence="19" id="KW-1185">Reference proteome</keyword>
<dbReference type="Pfam" id="PF00271">
    <property type="entry name" value="Helicase_C"/>
    <property type="match status" value="1"/>
</dbReference>
<keyword evidence="7 15" id="KW-0067">ATP-binding</keyword>
<dbReference type="SMART" id="SM00487">
    <property type="entry name" value="DEXDc"/>
    <property type="match status" value="1"/>
</dbReference>
<dbReference type="InterPro" id="IPR001650">
    <property type="entry name" value="Helicase_C-like"/>
</dbReference>
<keyword evidence="6 15" id="KW-0347">Helicase</keyword>
<dbReference type="CDD" id="cd17992">
    <property type="entry name" value="DEXHc_RecG"/>
    <property type="match status" value="1"/>
</dbReference>
<evidence type="ECO:0000256" key="5">
    <source>
        <dbReference type="ARBA" id="ARBA00022801"/>
    </source>
</evidence>
<keyword evidence="3 15" id="KW-0547">Nucleotide-binding</keyword>
<dbReference type="SMART" id="SM00490">
    <property type="entry name" value="HELICc"/>
    <property type="match status" value="2"/>
</dbReference>
<dbReference type="Proteomes" id="UP000185093">
    <property type="component" value="Unassembled WGS sequence"/>
</dbReference>
<evidence type="ECO:0000313" key="18">
    <source>
        <dbReference type="EMBL" id="SIN65170.1"/>
    </source>
</evidence>
<dbReference type="NCBIfam" id="TIGR00643">
    <property type="entry name" value="recG"/>
    <property type="match status" value="1"/>
</dbReference>
<dbReference type="Gene3D" id="3.40.50.300">
    <property type="entry name" value="P-loop containing nucleotide triphosphate hydrolases"/>
    <property type="match status" value="2"/>
</dbReference>
<evidence type="ECO:0000256" key="14">
    <source>
        <dbReference type="ARBA" id="ARBA00048988"/>
    </source>
</evidence>
<dbReference type="EC" id="5.6.2.4" evidence="13 15"/>
<dbReference type="EMBL" id="FSQZ01000001">
    <property type="protein sequence ID" value="SIN65170.1"/>
    <property type="molecule type" value="Genomic_DNA"/>
</dbReference>
<evidence type="ECO:0000256" key="13">
    <source>
        <dbReference type="ARBA" id="ARBA00034808"/>
    </source>
</evidence>
<keyword evidence="5 15" id="KW-0378">Hydrolase</keyword>
<gene>
    <name evidence="18" type="ORF">SAMN05444368_0724</name>
</gene>
<proteinExistence type="inferred from homology"/>
<evidence type="ECO:0000256" key="12">
    <source>
        <dbReference type="ARBA" id="ARBA00034617"/>
    </source>
</evidence>
<keyword evidence="10 15" id="KW-0234">DNA repair</keyword>
<dbReference type="Pfam" id="PF17191">
    <property type="entry name" value="RecG_wedge"/>
    <property type="match status" value="1"/>
</dbReference>
<keyword evidence="8" id="KW-0238">DNA-binding</keyword>
<dbReference type="PROSITE" id="PS51194">
    <property type="entry name" value="HELICASE_CTER"/>
    <property type="match status" value="1"/>
</dbReference>
<evidence type="ECO:0000256" key="7">
    <source>
        <dbReference type="ARBA" id="ARBA00022840"/>
    </source>
</evidence>
<dbReference type="Pfam" id="PF00270">
    <property type="entry name" value="DEAD"/>
    <property type="match status" value="1"/>
</dbReference>
<evidence type="ECO:0000256" key="1">
    <source>
        <dbReference type="ARBA" id="ARBA00007504"/>
    </source>
</evidence>
<comment type="catalytic activity">
    <reaction evidence="14 15">
        <text>ATP + H2O = ADP + phosphate + H(+)</text>
        <dbReference type="Rhea" id="RHEA:13065"/>
        <dbReference type="ChEBI" id="CHEBI:15377"/>
        <dbReference type="ChEBI" id="CHEBI:15378"/>
        <dbReference type="ChEBI" id="CHEBI:30616"/>
        <dbReference type="ChEBI" id="CHEBI:43474"/>
        <dbReference type="ChEBI" id="CHEBI:456216"/>
        <dbReference type="EC" id="5.6.2.4"/>
    </reaction>
</comment>
<dbReference type="PANTHER" id="PTHR47964:SF1">
    <property type="entry name" value="ATP-DEPENDENT DNA HELICASE HOMOLOG RECG, CHLOROPLASTIC"/>
    <property type="match status" value="1"/>
</dbReference>
<evidence type="ECO:0000256" key="15">
    <source>
        <dbReference type="RuleBase" id="RU363016"/>
    </source>
</evidence>
<dbReference type="NCBIfam" id="NF008165">
    <property type="entry name" value="PRK10917.1-3"/>
    <property type="match status" value="1"/>
</dbReference>
<reference evidence="18 19" key="1">
    <citation type="submission" date="2016-11" db="EMBL/GenBank/DDBJ databases">
        <authorList>
            <person name="Varghese N."/>
            <person name="Submissions S."/>
        </authorList>
    </citation>
    <scope>NUCLEOTIDE SEQUENCE [LARGE SCALE GENOMIC DNA]</scope>
    <source>
        <strain evidence="18 19">DSM 20664</strain>
    </source>
</reference>
<keyword evidence="4 15" id="KW-0227">DNA damage</keyword>
<dbReference type="SUPFAM" id="SSF52540">
    <property type="entry name" value="P-loop containing nucleoside triphosphate hydrolases"/>
    <property type="match status" value="2"/>
</dbReference>
<comment type="caution">
    <text evidence="18">The sequence shown here is derived from an EMBL/GenBank/DDBJ whole genome shotgun (WGS) entry which is preliminary data.</text>
</comment>
<dbReference type="GO" id="GO:0004386">
    <property type="term" value="F:helicase activity"/>
    <property type="evidence" value="ECO:0007669"/>
    <property type="project" value="UniProtKB-KW"/>
</dbReference>
<protein>
    <recommendedName>
        <fullName evidence="2 15">ATP-dependent DNA helicase RecG</fullName>
        <ecNumber evidence="13 15">5.6.2.4</ecNumber>
    </recommendedName>
</protein>
<dbReference type="InterPro" id="IPR045562">
    <property type="entry name" value="RecG_dom3_C"/>
</dbReference>
<comment type="function">
    <text evidence="15">Plays a critical role in recombination and DNA repair. Helps process Holliday junction intermediates to mature products by catalyzing branch migration. Has replication fork regression activity, unwinds stalled or blocked replication forks to make a HJ that can be resolved. Has a DNA unwinding activity characteristic of a DNA helicase with 3'-5' polarity.</text>
</comment>
<evidence type="ECO:0000256" key="2">
    <source>
        <dbReference type="ARBA" id="ARBA00017846"/>
    </source>
</evidence>
<dbReference type="InterPro" id="IPR027417">
    <property type="entry name" value="P-loop_NTPase"/>
</dbReference>
<dbReference type="CDD" id="cd04488">
    <property type="entry name" value="RecG_wedge_OBF"/>
    <property type="match status" value="1"/>
</dbReference>
<evidence type="ECO:0000256" key="8">
    <source>
        <dbReference type="ARBA" id="ARBA00023125"/>
    </source>
</evidence>
<sequence>MKKVYPPEENVLDRSIRFLKGVGPKRAALLIKLGVKTIEDLLFLFPRRYEDRRHITPMSSIEPDTFATLLVRVVGVEKRTTRKRNLELTIATITDGSQIAQALWFNRKRLENILLPGTVVALYGKARKSFGLLQVINPEFEIVEAEGSPEEVGKIVPVYPLTEGLNQRWLRLLVRQALMEYLPYVEEFMPPEILARNGLPSLKDALLGYHYPDDERCWKLCRKRLAFDELFLLQLGLAVKKTQLKNEAKAPRLSWHGPLQRDFIERCLNFELTGAQRKVLQEIADDVTKDVPMNRLLQGDVGSGKTVIAVAAMLASADAGFQSALMVPTEVLAKQHYSKISAWLDELNLKATLLTSSLTPQERQKAYDNIKMGKSNIVIGTHALIQEGVEFQRLGLVVIDEQHRFGVLQRLTLADKGKCPHVLVMTATPIPRTLALTVYGDLSVSVIDELPPGRSPIKTQWIRKSRLHDLYQFIKDRLSLGEQAYWVCPLIDESESLDATSVLERYESLCEEFSGFKVGLLHGRLDVAGKYEAYEAFVRHEMDLLVATSVIEVGVDVPSASIIVIEDAYRFGLSQLHQLRGRVGRGSIKGFCFLLGEAPTPEAKRRFKVLCSTNDGFVIAEEDLKLRGPGAFCGVRQHGITDFKVADLVKDVELLQKARVEAQKLVSADPMLSKNPLLKRKLLITLGEALSLALTA</sequence>
<evidence type="ECO:0000256" key="4">
    <source>
        <dbReference type="ARBA" id="ARBA00022763"/>
    </source>
</evidence>
<keyword evidence="9 15" id="KW-0233">DNA recombination</keyword>
<dbReference type="RefSeq" id="WP_074199294.1">
    <property type="nucleotide sequence ID" value="NZ_FSQZ01000001.1"/>
</dbReference>
<dbReference type="InterPro" id="IPR012340">
    <property type="entry name" value="NA-bd_OB-fold"/>
</dbReference>
<feature type="domain" description="Helicase ATP-binding" evidence="16">
    <location>
        <begin position="286"/>
        <end position="447"/>
    </location>
</feature>
<dbReference type="PROSITE" id="PS51192">
    <property type="entry name" value="HELICASE_ATP_BIND_1"/>
    <property type="match status" value="1"/>
</dbReference>
<dbReference type="InterPro" id="IPR047112">
    <property type="entry name" value="RecG/Mfd"/>
</dbReference>
<dbReference type="SUPFAM" id="SSF50249">
    <property type="entry name" value="Nucleic acid-binding proteins"/>
    <property type="match status" value="1"/>
</dbReference>
<evidence type="ECO:0000256" key="11">
    <source>
        <dbReference type="ARBA" id="ARBA00023235"/>
    </source>
</evidence>
<comment type="catalytic activity">
    <reaction evidence="12 15">
        <text>Couples ATP hydrolysis with the unwinding of duplex DNA by translocating in the 3'-5' direction.</text>
        <dbReference type="EC" id="5.6.2.4"/>
    </reaction>
</comment>
<dbReference type="Gene3D" id="2.40.50.140">
    <property type="entry name" value="Nucleic acid-binding proteins"/>
    <property type="match status" value="1"/>
</dbReference>
<evidence type="ECO:0000256" key="3">
    <source>
        <dbReference type="ARBA" id="ARBA00022741"/>
    </source>
</evidence>
<name>A0ABY1JC83_9BACT</name>
<dbReference type="NCBIfam" id="NF008168">
    <property type="entry name" value="PRK10917.2-2"/>
    <property type="match status" value="1"/>
</dbReference>
<dbReference type="InterPro" id="IPR033454">
    <property type="entry name" value="RecG_wedge"/>
</dbReference>
<evidence type="ECO:0000256" key="10">
    <source>
        <dbReference type="ARBA" id="ARBA00023204"/>
    </source>
</evidence>
<dbReference type="InterPro" id="IPR011545">
    <property type="entry name" value="DEAD/DEAH_box_helicase_dom"/>
</dbReference>
<evidence type="ECO:0000259" key="17">
    <source>
        <dbReference type="PROSITE" id="PS51194"/>
    </source>
</evidence>
<organism evidence="18 19">
    <name type="scientific">Acetomicrobium flavidum</name>
    <dbReference type="NCBI Taxonomy" id="49896"/>
    <lineage>
        <taxon>Bacteria</taxon>
        <taxon>Thermotogati</taxon>
        <taxon>Synergistota</taxon>
        <taxon>Synergistia</taxon>
        <taxon>Synergistales</taxon>
        <taxon>Acetomicrobiaceae</taxon>
        <taxon>Acetomicrobium</taxon>
    </lineage>
</organism>
<evidence type="ECO:0000256" key="9">
    <source>
        <dbReference type="ARBA" id="ARBA00023172"/>
    </source>
</evidence>
<evidence type="ECO:0000313" key="19">
    <source>
        <dbReference type="Proteomes" id="UP000185093"/>
    </source>
</evidence>
<dbReference type="PANTHER" id="PTHR47964">
    <property type="entry name" value="ATP-DEPENDENT DNA HELICASE HOMOLOG RECG, CHLOROPLASTIC"/>
    <property type="match status" value="1"/>
</dbReference>
<dbReference type="InterPro" id="IPR004609">
    <property type="entry name" value="ATP-dep_DNA_helicase_RecG"/>
</dbReference>
<evidence type="ECO:0000259" key="16">
    <source>
        <dbReference type="PROSITE" id="PS51192"/>
    </source>
</evidence>
<comment type="similarity">
    <text evidence="1 15">Belongs to the helicase family. RecG subfamily.</text>
</comment>
<keyword evidence="11" id="KW-0413">Isomerase</keyword>
<accession>A0ABY1JC83</accession>